<reference evidence="3" key="1">
    <citation type="journal article" date="2019" name="Int. J. Syst. Evol. Microbiol.">
        <title>The Global Catalogue of Microorganisms (GCM) 10K type strain sequencing project: providing services to taxonomists for standard genome sequencing and annotation.</title>
        <authorList>
            <consortium name="The Broad Institute Genomics Platform"/>
            <consortium name="The Broad Institute Genome Sequencing Center for Infectious Disease"/>
            <person name="Wu L."/>
            <person name="Ma J."/>
        </authorList>
    </citation>
    <scope>NUCLEOTIDE SEQUENCE [LARGE SCALE GENOMIC DNA]</scope>
    <source>
        <strain evidence="3">JCM 17919</strain>
    </source>
</reference>
<evidence type="ECO:0000313" key="2">
    <source>
        <dbReference type="EMBL" id="GAA4336728.1"/>
    </source>
</evidence>
<evidence type="ECO:0000313" key="3">
    <source>
        <dbReference type="Proteomes" id="UP001501725"/>
    </source>
</evidence>
<evidence type="ECO:0000256" key="1">
    <source>
        <dbReference type="SAM" id="Phobius"/>
    </source>
</evidence>
<name>A0ABP8HAP5_9BACT</name>
<keyword evidence="3" id="KW-1185">Reference proteome</keyword>
<gene>
    <name evidence="2" type="ORF">GCM10023184_32150</name>
</gene>
<accession>A0ABP8HAP5</accession>
<proteinExistence type="predicted"/>
<feature type="transmembrane region" description="Helical" evidence="1">
    <location>
        <begin position="137"/>
        <end position="156"/>
    </location>
</feature>
<comment type="caution">
    <text evidence="2">The sequence shown here is derived from an EMBL/GenBank/DDBJ whole genome shotgun (WGS) entry which is preliminary data.</text>
</comment>
<organism evidence="2 3">
    <name type="scientific">Flaviaesturariibacter amylovorans</name>
    <dbReference type="NCBI Taxonomy" id="1084520"/>
    <lineage>
        <taxon>Bacteria</taxon>
        <taxon>Pseudomonadati</taxon>
        <taxon>Bacteroidota</taxon>
        <taxon>Chitinophagia</taxon>
        <taxon>Chitinophagales</taxon>
        <taxon>Chitinophagaceae</taxon>
        <taxon>Flaviaestuariibacter</taxon>
    </lineage>
</organism>
<keyword evidence="1" id="KW-0472">Membrane</keyword>
<keyword evidence="1" id="KW-0812">Transmembrane</keyword>
<feature type="transmembrane region" description="Helical" evidence="1">
    <location>
        <begin position="88"/>
        <end position="107"/>
    </location>
</feature>
<dbReference type="Proteomes" id="UP001501725">
    <property type="component" value="Unassembled WGS sequence"/>
</dbReference>
<feature type="transmembrane region" description="Helical" evidence="1">
    <location>
        <begin position="20"/>
        <end position="38"/>
    </location>
</feature>
<dbReference type="EMBL" id="BAABGY010000009">
    <property type="protein sequence ID" value="GAA4336728.1"/>
    <property type="molecule type" value="Genomic_DNA"/>
</dbReference>
<sequence length="202" mass="21780">MAMPNRISKLVLTGHVTSSVGWLGAVAVFIALATTALSTDSIQVARATYIAMDVSTRYVIVPFCFASLATGMLQALGTRWGLFKHYWIVVKLVLTVAMTAFLVLHMGPIGQLEGLALEQSQRTAEEASSVINLIKKAAAAFLGLLAVTTISVYKPWGKLTARKPQNSDQRAKKPASFYVLVILIVVIMLLIVSHLTGGTIKH</sequence>
<protein>
    <recommendedName>
        <fullName evidence="4">DUF2269 family protein</fullName>
    </recommendedName>
</protein>
<evidence type="ECO:0008006" key="4">
    <source>
        <dbReference type="Google" id="ProtNLM"/>
    </source>
</evidence>
<dbReference type="RefSeq" id="WP_345256781.1">
    <property type="nucleotide sequence ID" value="NZ_BAABGY010000009.1"/>
</dbReference>
<keyword evidence="1" id="KW-1133">Transmembrane helix</keyword>
<feature type="transmembrane region" description="Helical" evidence="1">
    <location>
        <begin position="177"/>
        <end position="196"/>
    </location>
</feature>
<feature type="transmembrane region" description="Helical" evidence="1">
    <location>
        <begin position="58"/>
        <end position="76"/>
    </location>
</feature>